<accession>R4JK20</accession>
<sequence length="98" mass="11033">MLTNIDGKLVANIAKQTFGRTKLTKEELAYVLTMINPSSYILKHHSVKNHPITFHVSGHDSTRAQAHRPWQVDIVNDQHPDKAVIKSRQLGLKISPLS</sequence>
<proteinExistence type="predicted"/>
<gene>
    <name evidence="1" type="ORF">SIOphi_00155</name>
</gene>
<evidence type="ECO:0000313" key="2">
    <source>
        <dbReference type="Proteomes" id="UP000258501"/>
    </source>
</evidence>
<dbReference type="EMBL" id="KC699836">
    <property type="protein sequence ID" value="AGK86839.1"/>
    <property type="molecule type" value="Genomic_DNA"/>
</dbReference>
<reference evidence="1 2" key="1">
    <citation type="submission" date="2013-02" db="EMBL/GenBank/DDBJ databases">
        <authorList>
            <person name="Lukaszewicz M."/>
            <person name="Biegalska A."/>
            <person name="Krasowska A."/>
        </authorList>
    </citation>
    <scope>NUCLEOTIDE SEQUENCE [LARGE SCALE GENOMIC DNA]</scope>
</reference>
<keyword evidence="2" id="KW-1185">Reference proteome</keyword>
<evidence type="ECO:0000313" key="1">
    <source>
        <dbReference type="EMBL" id="AGK86839.1"/>
    </source>
</evidence>
<protein>
    <submittedName>
        <fullName evidence="1">Uncharacterized protein</fullName>
    </submittedName>
</protein>
<organism evidence="1 2">
    <name type="scientific">Bacillus phage SIOphi</name>
    <dbReference type="NCBI Taxonomy" id="1285382"/>
    <lineage>
        <taxon>Viruses</taxon>
        <taxon>Duplodnaviria</taxon>
        <taxon>Heunggongvirae</taxon>
        <taxon>Uroviricota</taxon>
        <taxon>Caudoviricetes</taxon>
        <taxon>Herelleviridae</taxon>
        <taxon>Bastillevirinae</taxon>
        <taxon>Siophivirus</taxon>
        <taxon>Siophivirus SIOphi</taxon>
    </lineage>
</organism>
<dbReference type="Proteomes" id="UP000258501">
    <property type="component" value="Segment"/>
</dbReference>
<name>R4JK20_9CAUD</name>
<dbReference type="OrthoDB" id="16072at10239"/>